<protein>
    <submittedName>
        <fullName evidence="1">Uncharacterized protein</fullName>
    </submittedName>
</protein>
<name>A0A0E0FKP3_ORYNI</name>
<dbReference type="EnsemblPlants" id="ONIVA01G15200.1">
    <property type="protein sequence ID" value="ONIVA01G15200.1"/>
    <property type="gene ID" value="ONIVA01G15200"/>
</dbReference>
<reference evidence="1" key="2">
    <citation type="submission" date="2018-04" db="EMBL/GenBank/DDBJ databases">
        <title>OnivRS2 (Oryza nivara Reference Sequence Version 2).</title>
        <authorList>
            <person name="Zhang J."/>
            <person name="Kudrna D."/>
            <person name="Lee S."/>
            <person name="Talag J."/>
            <person name="Rajasekar S."/>
            <person name="Welchert J."/>
            <person name="Hsing Y.-I."/>
            <person name="Wing R.A."/>
        </authorList>
    </citation>
    <scope>NUCLEOTIDE SEQUENCE [LARGE SCALE GENOMIC DNA]</scope>
</reference>
<organism evidence="1">
    <name type="scientific">Oryza nivara</name>
    <name type="common">Indian wild rice</name>
    <name type="synonym">Oryza sativa f. spontanea</name>
    <dbReference type="NCBI Taxonomy" id="4536"/>
    <lineage>
        <taxon>Eukaryota</taxon>
        <taxon>Viridiplantae</taxon>
        <taxon>Streptophyta</taxon>
        <taxon>Embryophyta</taxon>
        <taxon>Tracheophyta</taxon>
        <taxon>Spermatophyta</taxon>
        <taxon>Magnoliopsida</taxon>
        <taxon>Liliopsida</taxon>
        <taxon>Poales</taxon>
        <taxon>Poaceae</taxon>
        <taxon>BOP clade</taxon>
        <taxon>Oryzoideae</taxon>
        <taxon>Oryzeae</taxon>
        <taxon>Oryzinae</taxon>
        <taxon>Oryza</taxon>
    </lineage>
</organism>
<dbReference type="AlphaFoldDB" id="A0A0E0FKP3"/>
<proteinExistence type="predicted"/>
<evidence type="ECO:0000313" key="2">
    <source>
        <dbReference type="Proteomes" id="UP000006591"/>
    </source>
</evidence>
<keyword evidence="2" id="KW-1185">Reference proteome</keyword>
<accession>A0A0E0FKP3</accession>
<dbReference type="HOGENOM" id="CLU_1698320_0_0_1"/>
<dbReference type="Proteomes" id="UP000006591">
    <property type="component" value="Chromosome 1"/>
</dbReference>
<sequence length="155" mass="15722">MAYHQSQIKSFATAKRRSCLVLAAGAAAPAGWCGSPHSSSSSPSVEVDATATGAASVVVEVEDGTRRSAGAGASVVVSTAAAAASELHRSWSATVSGVLPTNLLMTSVERCILAVLGVCGCVLTLAAWASADLLLAGKEEDAGGCGRERRRQCWM</sequence>
<reference evidence="1" key="1">
    <citation type="submission" date="2015-04" db="UniProtKB">
        <authorList>
            <consortium name="EnsemblPlants"/>
        </authorList>
    </citation>
    <scope>IDENTIFICATION</scope>
    <source>
        <strain evidence="1">SL10</strain>
    </source>
</reference>
<evidence type="ECO:0000313" key="1">
    <source>
        <dbReference type="EnsemblPlants" id="ONIVA01G15200.1"/>
    </source>
</evidence>
<dbReference type="Gramene" id="ONIVA01G15200.1">
    <property type="protein sequence ID" value="ONIVA01G15200.1"/>
    <property type="gene ID" value="ONIVA01G15200"/>
</dbReference>